<protein>
    <recommendedName>
        <fullName evidence="1">Penicillin-binding protein dimerisation domain-containing protein</fullName>
    </recommendedName>
</protein>
<dbReference type="EMBL" id="BARS01019361">
    <property type="protein sequence ID" value="GAF90024.1"/>
    <property type="molecule type" value="Genomic_DNA"/>
</dbReference>
<dbReference type="SUPFAM" id="SSF56519">
    <property type="entry name" value="Penicillin binding protein dimerisation domain"/>
    <property type="match status" value="1"/>
</dbReference>
<reference evidence="2" key="1">
    <citation type="journal article" date="2014" name="Front. Microbiol.">
        <title>High frequency of phylogenetically diverse reductive dehalogenase-homologous genes in deep subseafloor sedimentary metagenomes.</title>
        <authorList>
            <person name="Kawai M."/>
            <person name="Futagami T."/>
            <person name="Toyoda A."/>
            <person name="Takaki Y."/>
            <person name="Nishi S."/>
            <person name="Hori S."/>
            <person name="Arai W."/>
            <person name="Tsubouchi T."/>
            <person name="Morono Y."/>
            <person name="Uchiyama I."/>
            <person name="Ito T."/>
            <person name="Fujiyama A."/>
            <person name="Inagaki F."/>
            <person name="Takami H."/>
        </authorList>
    </citation>
    <scope>NUCLEOTIDE SEQUENCE</scope>
    <source>
        <strain evidence="2">Expedition CK06-06</strain>
    </source>
</reference>
<feature type="domain" description="Penicillin-binding protein dimerisation" evidence="1">
    <location>
        <begin position="7"/>
        <end position="58"/>
    </location>
</feature>
<dbReference type="GO" id="GO:0008658">
    <property type="term" value="F:penicillin binding"/>
    <property type="evidence" value="ECO:0007669"/>
    <property type="project" value="InterPro"/>
</dbReference>
<comment type="caution">
    <text evidence="2">The sequence shown here is derived from an EMBL/GenBank/DDBJ whole genome shotgun (WGS) entry which is preliminary data.</text>
</comment>
<dbReference type="Gene3D" id="3.90.1310.10">
    <property type="entry name" value="Penicillin-binding protein 2a (Domain 2)"/>
    <property type="match status" value="1"/>
</dbReference>
<organism evidence="2">
    <name type="scientific">marine sediment metagenome</name>
    <dbReference type="NCBI Taxonomy" id="412755"/>
    <lineage>
        <taxon>unclassified sequences</taxon>
        <taxon>metagenomes</taxon>
        <taxon>ecological metagenomes</taxon>
    </lineage>
</organism>
<gene>
    <name evidence="2" type="ORF">S01H1_31383</name>
</gene>
<name>X0TA02_9ZZZZ</name>
<dbReference type="Pfam" id="PF03717">
    <property type="entry name" value="PBP_dimer"/>
    <property type="match status" value="1"/>
</dbReference>
<evidence type="ECO:0000313" key="2">
    <source>
        <dbReference type="EMBL" id="GAF90024.1"/>
    </source>
</evidence>
<accession>X0TA02</accession>
<sequence length="60" mass="6810">MTKKLRQKKVFVWLKRKLSLAQKKRIEALGLKGVGFVEESKRFYPQGELASSLLGFAGVD</sequence>
<dbReference type="InterPro" id="IPR036138">
    <property type="entry name" value="PBP_dimer_sf"/>
</dbReference>
<feature type="non-terminal residue" evidence="2">
    <location>
        <position position="60"/>
    </location>
</feature>
<dbReference type="InterPro" id="IPR005311">
    <property type="entry name" value="PBP_dimer"/>
</dbReference>
<proteinExistence type="predicted"/>
<dbReference type="AlphaFoldDB" id="X0TA02"/>
<evidence type="ECO:0000259" key="1">
    <source>
        <dbReference type="Pfam" id="PF03717"/>
    </source>
</evidence>